<evidence type="ECO:0000256" key="2">
    <source>
        <dbReference type="ARBA" id="ARBA00022448"/>
    </source>
</evidence>
<evidence type="ECO:0000256" key="4">
    <source>
        <dbReference type="ARBA" id="ARBA00022741"/>
    </source>
</evidence>
<feature type="domain" description="ABC transporter" evidence="6">
    <location>
        <begin position="22"/>
        <end position="252"/>
    </location>
</feature>
<dbReference type="GO" id="GO:0005524">
    <property type="term" value="F:ATP binding"/>
    <property type="evidence" value="ECO:0007669"/>
    <property type="project" value="UniProtKB-KW"/>
</dbReference>
<evidence type="ECO:0000256" key="5">
    <source>
        <dbReference type="ARBA" id="ARBA00022840"/>
    </source>
</evidence>
<keyword evidence="3" id="KW-0536">Nodulation</keyword>
<keyword evidence="4" id="KW-0547">Nucleotide-binding</keyword>
<organism evidence="7 8">
    <name type="scientific">Ancylobacter oerskovii</name>
    <dbReference type="NCBI Taxonomy" id="459519"/>
    <lineage>
        <taxon>Bacteria</taxon>
        <taxon>Pseudomonadati</taxon>
        <taxon>Pseudomonadota</taxon>
        <taxon>Alphaproteobacteria</taxon>
        <taxon>Hyphomicrobiales</taxon>
        <taxon>Xanthobacteraceae</taxon>
        <taxon>Ancylobacter</taxon>
    </lineage>
</organism>
<accession>A0ABW4Z229</accession>
<protein>
    <submittedName>
        <fullName evidence="7">ABC transporter ATP-binding protein</fullName>
    </submittedName>
</protein>
<dbReference type="NCBIfam" id="TIGR03864">
    <property type="entry name" value="PQQ_ABC_ATP"/>
    <property type="match status" value="1"/>
</dbReference>
<evidence type="ECO:0000259" key="6">
    <source>
        <dbReference type="PROSITE" id="PS50893"/>
    </source>
</evidence>
<dbReference type="Gene3D" id="3.40.50.300">
    <property type="entry name" value="P-loop containing nucleotide triphosphate hydrolases"/>
    <property type="match status" value="1"/>
</dbReference>
<dbReference type="PANTHER" id="PTHR42711">
    <property type="entry name" value="ABC TRANSPORTER ATP-BINDING PROTEIN"/>
    <property type="match status" value="1"/>
</dbReference>
<evidence type="ECO:0000313" key="7">
    <source>
        <dbReference type="EMBL" id="MFD2142517.1"/>
    </source>
</evidence>
<comment type="caution">
    <text evidence="7">The sequence shown here is derived from an EMBL/GenBank/DDBJ whole genome shotgun (WGS) entry which is preliminary data.</text>
</comment>
<keyword evidence="2" id="KW-0813">Transport</keyword>
<dbReference type="InterPro" id="IPR003439">
    <property type="entry name" value="ABC_transporter-like_ATP-bd"/>
</dbReference>
<dbReference type="InterPro" id="IPR003593">
    <property type="entry name" value="AAA+_ATPase"/>
</dbReference>
<evidence type="ECO:0000256" key="3">
    <source>
        <dbReference type="ARBA" id="ARBA00022458"/>
    </source>
</evidence>
<reference evidence="8" key="1">
    <citation type="journal article" date="2019" name="Int. J. Syst. Evol. Microbiol.">
        <title>The Global Catalogue of Microorganisms (GCM) 10K type strain sequencing project: providing services to taxonomists for standard genome sequencing and annotation.</title>
        <authorList>
            <consortium name="The Broad Institute Genomics Platform"/>
            <consortium name="The Broad Institute Genome Sequencing Center for Infectious Disease"/>
            <person name="Wu L."/>
            <person name="Ma J."/>
        </authorList>
    </citation>
    <scope>NUCLEOTIDE SEQUENCE [LARGE SCALE GENOMIC DNA]</scope>
    <source>
        <strain evidence="8">CCM 7435</strain>
    </source>
</reference>
<dbReference type="PROSITE" id="PS00211">
    <property type="entry name" value="ABC_TRANSPORTER_1"/>
    <property type="match status" value="1"/>
</dbReference>
<evidence type="ECO:0000313" key="8">
    <source>
        <dbReference type="Proteomes" id="UP001597299"/>
    </source>
</evidence>
<dbReference type="InterPro" id="IPR022467">
    <property type="entry name" value="ABC_transprt_ATP-bd_su_PQQ"/>
</dbReference>
<comment type="similarity">
    <text evidence="1">Belongs to the ABC transporter superfamily.</text>
</comment>
<dbReference type="Pfam" id="PF00005">
    <property type="entry name" value="ABC_tran"/>
    <property type="match status" value="1"/>
</dbReference>
<gene>
    <name evidence="7" type="ORF">ACFSNC_19095</name>
</gene>
<dbReference type="InterPro" id="IPR050763">
    <property type="entry name" value="ABC_transporter_ATP-binding"/>
</dbReference>
<name>A0ABW4Z229_9HYPH</name>
<dbReference type="SMART" id="SM00382">
    <property type="entry name" value="AAA"/>
    <property type="match status" value="1"/>
</dbReference>
<sequence length="270" mass="28595">MTDLAPPAPRDPPLPDEAPPALAVAGVTHAFGARKALDDVSLTVPRGSFTALLGPNGAGKTTLFSLITRLYDNRTGSIRVLGHDVRREPAAALSRLGVVFQARTLDLDLSVMQNLVYHATLHGIGFGRAKARALEALESVGLADRARDKVRQLSGGQMRRVEIARALMHRPRLLLLDEPTVGLDIGSRAALVAEVRRLIAREGIGVLWATHIIEEIEAGDRIVVLHRGRVRAEGSPQELLAAGRAPDLASAFLALTGAGEAGETHGGGEA</sequence>
<dbReference type="InterPro" id="IPR027417">
    <property type="entry name" value="P-loop_NTPase"/>
</dbReference>
<dbReference type="SUPFAM" id="SSF52540">
    <property type="entry name" value="P-loop containing nucleoside triphosphate hydrolases"/>
    <property type="match status" value="1"/>
</dbReference>
<dbReference type="InterPro" id="IPR017871">
    <property type="entry name" value="ABC_transporter-like_CS"/>
</dbReference>
<dbReference type="PANTHER" id="PTHR42711:SF5">
    <property type="entry name" value="ABC TRANSPORTER ATP-BINDING PROTEIN NATA"/>
    <property type="match status" value="1"/>
</dbReference>
<keyword evidence="8" id="KW-1185">Reference proteome</keyword>
<keyword evidence="5 7" id="KW-0067">ATP-binding</keyword>
<dbReference type="PROSITE" id="PS50893">
    <property type="entry name" value="ABC_TRANSPORTER_2"/>
    <property type="match status" value="1"/>
</dbReference>
<dbReference type="EMBL" id="JBHUHD010000001">
    <property type="protein sequence ID" value="MFD2142517.1"/>
    <property type="molecule type" value="Genomic_DNA"/>
</dbReference>
<dbReference type="Proteomes" id="UP001597299">
    <property type="component" value="Unassembled WGS sequence"/>
</dbReference>
<proteinExistence type="inferred from homology"/>
<evidence type="ECO:0000256" key="1">
    <source>
        <dbReference type="ARBA" id="ARBA00005417"/>
    </source>
</evidence>
<dbReference type="RefSeq" id="WP_213353818.1">
    <property type="nucleotide sequence ID" value="NZ_JAHBGB010000037.1"/>
</dbReference>